<dbReference type="SUPFAM" id="SSF54160">
    <property type="entry name" value="Chromo domain-like"/>
    <property type="match status" value="1"/>
</dbReference>
<dbReference type="Proteomes" id="UP000736787">
    <property type="component" value="Unassembled WGS sequence"/>
</dbReference>
<evidence type="ECO:0000313" key="2">
    <source>
        <dbReference type="EMBL" id="KAG2939128.1"/>
    </source>
</evidence>
<feature type="domain" description="Tf2-1-like SH3-like" evidence="1">
    <location>
        <begin position="71"/>
        <end position="136"/>
    </location>
</feature>
<accession>A0A329S3C3</accession>
<dbReference type="Gene3D" id="2.40.50.40">
    <property type="match status" value="1"/>
</dbReference>
<dbReference type="PANTHER" id="PTHR46148">
    <property type="entry name" value="CHROMO DOMAIN-CONTAINING PROTEIN"/>
    <property type="match status" value="1"/>
</dbReference>
<dbReference type="EMBL" id="MJFZ01000332">
    <property type="protein sequence ID" value="RAW31205.1"/>
    <property type="molecule type" value="Genomic_DNA"/>
</dbReference>
<evidence type="ECO:0000313" key="4">
    <source>
        <dbReference type="Proteomes" id="UP000251314"/>
    </source>
</evidence>
<reference evidence="3 4" key="1">
    <citation type="submission" date="2018-01" db="EMBL/GenBank/DDBJ databases">
        <title>Draft genome of the strawberry crown rot pathogen Phytophthora cactorum.</title>
        <authorList>
            <person name="Armitage A.D."/>
            <person name="Lysoe E."/>
            <person name="Nellist C.F."/>
            <person name="Harrison R.J."/>
            <person name="Brurberg M.B."/>
        </authorList>
    </citation>
    <scope>NUCLEOTIDE SEQUENCE [LARGE SCALE GENOMIC DNA]</scope>
    <source>
        <strain evidence="3 4">10300</strain>
    </source>
</reference>
<dbReference type="AlphaFoldDB" id="A0A329S3C3"/>
<keyword evidence="4" id="KW-1185">Reference proteome</keyword>
<dbReference type="CDD" id="cd00024">
    <property type="entry name" value="CD_CSD"/>
    <property type="match status" value="1"/>
</dbReference>
<organism evidence="3 4">
    <name type="scientific">Phytophthora cactorum</name>
    <dbReference type="NCBI Taxonomy" id="29920"/>
    <lineage>
        <taxon>Eukaryota</taxon>
        <taxon>Sar</taxon>
        <taxon>Stramenopiles</taxon>
        <taxon>Oomycota</taxon>
        <taxon>Peronosporomycetes</taxon>
        <taxon>Peronosporales</taxon>
        <taxon>Peronosporaceae</taxon>
        <taxon>Phytophthora</taxon>
    </lineage>
</organism>
<reference evidence="2" key="2">
    <citation type="submission" date="2018-10" db="EMBL/GenBank/DDBJ databases">
        <title>Effector identification in a new, highly contiguous assembly of the strawberry crown rot pathogen Phytophthora cactorum.</title>
        <authorList>
            <person name="Armitage A.D."/>
            <person name="Nellist C.F."/>
            <person name="Bates H."/>
            <person name="Vickerstaff R.J."/>
            <person name="Harrison R.J."/>
        </authorList>
    </citation>
    <scope>NUCLEOTIDE SEQUENCE</scope>
    <source>
        <strain evidence="2">4040</strain>
    </source>
</reference>
<evidence type="ECO:0000259" key="1">
    <source>
        <dbReference type="Pfam" id="PF24626"/>
    </source>
</evidence>
<dbReference type="VEuPathDB" id="FungiDB:PC110_g12428"/>
<sequence length="222" mass="24789">MSPFEADLGYQPRSVLNLAFTTPVSSYSGATSFVERQQASLVEAQDAMAAAQQCLGAAFDRHRRHQSFAVGDKVVLDSKNMGLSHVGTTGQCKLAARFLGPYTVEAVLGPSHYRLTLPPGLRLFPEFHISLLKPYQHDENPSRVNHVHRVIVADGEEGLLVHSITGHRHRHGSQQYRERWMDSTVKPSWEPLDNLNQIRGLIHEYLASLPSMRTTARLQEGL</sequence>
<evidence type="ECO:0000313" key="3">
    <source>
        <dbReference type="EMBL" id="RAW31205.1"/>
    </source>
</evidence>
<name>A0A329S3C3_9STRA</name>
<comment type="caution">
    <text evidence="3">The sequence shown here is derived from an EMBL/GenBank/DDBJ whole genome shotgun (WGS) entry which is preliminary data.</text>
</comment>
<dbReference type="PANTHER" id="PTHR46148:SF52">
    <property type="entry name" value="OS04G0603800 PROTEIN"/>
    <property type="match status" value="1"/>
</dbReference>
<proteinExistence type="predicted"/>
<protein>
    <recommendedName>
        <fullName evidence="1">Tf2-1-like SH3-like domain-containing protein</fullName>
    </recommendedName>
</protein>
<dbReference type="EMBL" id="RCMK01000278">
    <property type="protein sequence ID" value="KAG2939128.1"/>
    <property type="molecule type" value="Genomic_DNA"/>
</dbReference>
<dbReference type="STRING" id="29920.A0A329S3C3"/>
<dbReference type="InterPro" id="IPR016197">
    <property type="entry name" value="Chromo-like_dom_sf"/>
</dbReference>
<dbReference type="InterPro" id="IPR056924">
    <property type="entry name" value="SH3_Tf2-1"/>
</dbReference>
<dbReference type="Proteomes" id="UP000251314">
    <property type="component" value="Unassembled WGS sequence"/>
</dbReference>
<dbReference type="Pfam" id="PF24626">
    <property type="entry name" value="SH3_Tf2-1"/>
    <property type="match status" value="1"/>
</dbReference>
<gene>
    <name evidence="3" type="ORF">PC110_g12428</name>
    <name evidence="2" type="ORF">PC117_g11048</name>
</gene>
<dbReference type="OrthoDB" id="162055at2759"/>